<proteinExistence type="predicted"/>
<dbReference type="Proteomes" id="UP000316083">
    <property type="component" value="Unassembled WGS sequence"/>
</dbReference>
<protein>
    <submittedName>
        <fullName evidence="1">Glycosyltransferase involved in cell wall biosynthesis</fullName>
    </submittedName>
</protein>
<dbReference type="CDD" id="cd03801">
    <property type="entry name" value="GT4_PimA-like"/>
    <property type="match status" value="1"/>
</dbReference>
<accession>A0A560AGP6</accession>
<organism evidence="1 2">
    <name type="scientific">Azospirillum brasilense</name>
    <dbReference type="NCBI Taxonomy" id="192"/>
    <lineage>
        <taxon>Bacteria</taxon>
        <taxon>Pseudomonadati</taxon>
        <taxon>Pseudomonadota</taxon>
        <taxon>Alphaproteobacteria</taxon>
        <taxon>Rhodospirillales</taxon>
        <taxon>Azospirillaceae</taxon>
        <taxon>Azospirillum</taxon>
    </lineage>
</organism>
<sequence length="406" mass="43709">MRTLAHTAWRLIPPGLRRSLLHKAAALLAARPATGPVAESRAAAPFIVVGPIDTASGIGAGARHCLHELQAAGAMVGGIDIGRWFLGGDRQGPVAFQDARDWTGPGTLILHMNAPLVPVALATLGRDLVSGKKIIGYCAWELPDLPPAWRAACRFMHEVWVPSAFNAEAFRRAAPRLPVTVVPHPIAAPDLSGRSPPADGRPFTVLTLFNMGSGFVRKNPLAAIRAFLEAFGDDPGAQLVVKTHHTEAYADQRGALRAAVADRSNVRLIDHTLSRDELNRLMAGCDVLLSLHRSEGFGLPLAEAMASGIPVVATGWSGNLEFMTPDTAGLVAYGLVPAADPGGPYHHPEQLWAEPDAQDAARWLRRLREQPDEARAMAERAREHILADFSAEAWLRCVRERLDLPS</sequence>
<reference evidence="1 2" key="1">
    <citation type="submission" date="2019-06" db="EMBL/GenBank/DDBJ databases">
        <title>Genomic Encyclopedia of Type Strains, Phase IV (KMG-V): Genome sequencing to study the core and pangenomes of soil and plant-associated prokaryotes.</title>
        <authorList>
            <person name="Whitman W."/>
        </authorList>
    </citation>
    <scope>NUCLEOTIDE SEQUENCE [LARGE SCALE GENOMIC DNA]</scope>
    <source>
        <strain evidence="1 2">BR 11796</strain>
    </source>
</reference>
<comment type="caution">
    <text evidence="1">The sequence shown here is derived from an EMBL/GenBank/DDBJ whole genome shotgun (WGS) entry which is preliminary data.</text>
</comment>
<dbReference type="SUPFAM" id="SSF53756">
    <property type="entry name" value="UDP-Glycosyltransferase/glycogen phosphorylase"/>
    <property type="match status" value="1"/>
</dbReference>
<dbReference type="GO" id="GO:0016740">
    <property type="term" value="F:transferase activity"/>
    <property type="evidence" value="ECO:0007669"/>
    <property type="project" value="UniProtKB-KW"/>
</dbReference>
<dbReference type="AlphaFoldDB" id="A0A560AGP6"/>
<keyword evidence="1" id="KW-0808">Transferase</keyword>
<dbReference type="Gene3D" id="3.40.50.2000">
    <property type="entry name" value="Glycogen Phosphorylase B"/>
    <property type="match status" value="1"/>
</dbReference>
<dbReference type="PANTHER" id="PTHR46656:SF3">
    <property type="entry name" value="PUTATIVE-RELATED"/>
    <property type="match status" value="1"/>
</dbReference>
<name>A0A560AGP6_AZOBR</name>
<dbReference type="EMBL" id="VITF01000024">
    <property type="protein sequence ID" value="TWA59506.1"/>
    <property type="molecule type" value="Genomic_DNA"/>
</dbReference>
<evidence type="ECO:0000313" key="1">
    <source>
        <dbReference type="EMBL" id="TWA59506.1"/>
    </source>
</evidence>
<dbReference type="PANTHER" id="PTHR46656">
    <property type="entry name" value="PUTATIVE-RELATED"/>
    <property type="match status" value="1"/>
</dbReference>
<dbReference type="Pfam" id="PF20706">
    <property type="entry name" value="GT4-conflict"/>
    <property type="match status" value="1"/>
</dbReference>
<evidence type="ECO:0000313" key="2">
    <source>
        <dbReference type="Proteomes" id="UP000316083"/>
    </source>
</evidence>
<dbReference type="RefSeq" id="WP_247883435.1">
    <property type="nucleotide sequence ID" value="NZ_VITF01000024.1"/>
</dbReference>
<gene>
    <name evidence="1" type="ORF">FBZ82_12428</name>
</gene>